<protein>
    <submittedName>
        <fullName evidence="2">Uncharacterized protein</fullName>
    </submittedName>
</protein>
<feature type="compositionally biased region" description="Low complexity" evidence="1">
    <location>
        <begin position="32"/>
        <end position="42"/>
    </location>
</feature>
<proteinExistence type="predicted"/>
<evidence type="ECO:0000313" key="2">
    <source>
        <dbReference type="EMBL" id="RHZ48281.1"/>
    </source>
</evidence>
<accession>A0A397GBF3</accession>
<feature type="region of interest" description="Disordered" evidence="1">
    <location>
        <begin position="32"/>
        <end position="54"/>
    </location>
</feature>
<sequence length="160" mass="18654">MSSVLFFIDKIMLKHGCGDEMVRIVTIKNRENNLNNNNNNNNASEGDDDGDGLEEVTVDPKLTRQIQEFTNKEFQYYQIDLSTGLRLSFDQLETLRNHLKMIIKFKKGNLRCKTLLWGIENSCGEIDLTFLNERLREIVRVIIQKAIEEFLDLWDKCLVP</sequence>
<evidence type="ECO:0000313" key="3">
    <source>
        <dbReference type="Proteomes" id="UP000266861"/>
    </source>
</evidence>
<keyword evidence="3" id="KW-1185">Reference proteome</keyword>
<dbReference type="AlphaFoldDB" id="A0A397GBF3"/>
<comment type="caution">
    <text evidence="2">The sequence shown here is derived from an EMBL/GenBank/DDBJ whole genome shotgun (WGS) entry which is preliminary data.</text>
</comment>
<name>A0A397GBF3_9GLOM</name>
<dbReference type="EMBL" id="PQFF01000471">
    <property type="protein sequence ID" value="RHZ48281.1"/>
    <property type="molecule type" value="Genomic_DNA"/>
</dbReference>
<evidence type="ECO:0000256" key="1">
    <source>
        <dbReference type="SAM" id="MobiDB-lite"/>
    </source>
</evidence>
<reference evidence="2 3" key="1">
    <citation type="submission" date="2018-08" db="EMBL/GenBank/DDBJ databases">
        <title>Genome and evolution of the arbuscular mycorrhizal fungus Diversispora epigaea (formerly Glomus versiforme) and its bacterial endosymbionts.</title>
        <authorList>
            <person name="Sun X."/>
            <person name="Fei Z."/>
            <person name="Harrison M."/>
        </authorList>
    </citation>
    <scope>NUCLEOTIDE SEQUENCE [LARGE SCALE GENOMIC DNA]</scope>
    <source>
        <strain evidence="2 3">IT104</strain>
    </source>
</reference>
<organism evidence="2 3">
    <name type="scientific">Diversispora epigaea</name>
    <dbReference type="NCBI Taxonomy" id="1348612"/>
    <lineage>
        <taxon>Eukaryota</taxon>
        <taxon>Fungi</taxon>
        <taxon>Fungi incertae sedis</taxon>
        <taxon>Mucoromycota</taxon>
        <taxon>Glomeromycotina</taxon>
        <taxon>Glomeromycetes</taxon>
        <taxon>Diversisporales</taxon>
        <taxon>Diversisporaceae</taxon>
        <taxon>Diversispora</taxon>
    </lineage>
</organism>
<feature type="compositionally biased region" description="Acidic residues" evidence="1">
    <location>
        <begin position="45"/>
        <end position="54"/>
    </location>
</feature>
<gene>
    <name evidence="2" type="ORF">Glove_553g26</name>
</gene>
<dbReference type="OrthoDB" id="642895at2759"/>
<dbReference type="Proteomes" id="UP000266861">
    <property type="component" value="Unassembled WGS sequence"/>
</dbReference>
<dbReference type="STRING" id="1348612.A0A397GBF3"/>